<dbReference type="SUPFAM" id="SSF52266">
    <property type="entry name" value="SGNH hydrolase"/>
    <property type="match status" value="1"/>
</dbReference>
<keyword evidence="1" id="KW-0472">Membrane</keyword>
<accession>A0ABS1BF31</accession>
<protein>
    <recommendedName>
        <fullName evidence="4">SGNH/GDSL hydrolase family protein</fullName>
    </recommendedName>
</protein>
<evidence type="ECO:0000256" key="1">
    <source>
        <dbReference type="SAM" id="Phobius"/>
    </source>
</evidence>
<gene>
    <name evidence="2" type="ORF">I5M32_00750</name>
</gene>
<name>A0ABS1BF31_9SPHI</name>
<keyword evidence="3" id="KW-1185">Reference proteome</keyword>
<evidence type="ECO:0008006" key="4">
    <source>
        <dbReference type="Google" id="ProtNLM"/>
    </source>
</evidence>
<evidence type="ECO:0000313" key="3">
    <source>
        <dbReference type="Proteomes" id="UP000660024"/>
    </source>
</evidence>
<dbReference type="RefSeq" id="WP_200583922.1">
    <property type="nucleotide sequence ID" value="NZ_JAEHFY010000001.1"/>
</dbReference>
<dbReference type="Proteomes" id="UP000660024">
    <property type="component" value="Unassembled WGS sequence"/>
</dbReference>
<sequence>MMMLETIIYKINKSDFSYFVIKLSLFLFLVFSLDFIIGHTLRYFYFKQQSGLQYEATFAIEKTKANVLIFGSSRACNHYIPSVLEEKLGLTCYNAGRYGSPILYHLAVLKSVLKRYHPKMIILDVNLQEFEKIEGSYDVLSSLLPYYKTHPEMRSIIEMRGKYEKLKLLSGIYPFNSEMLTIAIGNTEMNKKRRDTFDGYIPLRNKWIDPIPDYAFPQDYDVDSNRLQAYKVFINDCKKANVNLYIACSPYLSKNRFKDRSISIAKAIAKKENVPFFDYSNYLPLIKPYLYHDTPHLNQDGARFYSNLVANEILKTSLIKGIR</sequence>
<keyword evidence="1" id="KW-0812">Transmembrane</keyword>
<dbReference type="EMBL" id="JAEHFY010000001">
    <property type="protein sequence ID" value="MBK0381473.1"/>
    <property type="molecule type" value="Genomic_DNA"/>
</dbReference>
<reference evidence="2 3" key="1">
    <citation type="submission" date="2020-12" db="EMBL/GenBank/DDBJ databases">
        <title>Bacterial novel species Pedobacter sp. SD-b isolated from soil.</title>
        <authorList>
            <person name="Jung H.-Y."/>
        </authorList>
    </citation>
    <scope>NUCLEOTIDE SEQUENCE [LARGE SCALE GENOMIC DNA]</scope>
    <source>
        <strain evidence="2 3">SD-b</strain>
    </source>
</reference>
<feature type="transmembrane region" description="Helical" evidence="1">
    <location>
        <begin position="16"/>
        <end position="37"/>
    </location>
</feature>
<proteinExistence type="predicted"/>
<evidence type="ECO:0000313" key="2">
    <source>
        <dbReference type="EMBL" id="MBK0381473.1"/>
    </source>
</evidence>
<comment type="caution">
    <text evidence="2">The sequence shown here is derived from an EMBL/GenBank/DDBJ whole genome shotgun (WGS) entry which is preliminary data.</text>
</comment>
<keyword evidence="1" id="KW-1133">Transmembrane helix</keyword>
<organism evidence="2 3">
    <name type="scientific">Pedobacter segetis</name>
    <dbReference type="NCBI Taxonomy" id="2793069"/>
    <lineage>
        <taxon>Bacteria</taxon>
        <taxon>Pseudomonadati</taxon>
        <taxon>Bacteroidota</taxon>
        <taxon>Sphingobacteriia</taxon>
        <taxon>Sphingobacteriales</taxon>
        <taxon>Sphingobacteriaceae</taxon>
        <taxon>Pedobacter</taxon>
    </lineage>
</organism>
<dbReference type="InterPro" id="IPR036514">
    <property type="entry name" value="SGNH_hydro_sf"/>
</dbReference>
<dbReference type="Gene3D" id="3.40.50.1110">
    <property type="entry name" value="SGNH hydrolase"/>
    <property type="match status" value="1"/>
</dbReference>